<organism evidence="1">
    <name type="scientific">Aquilaria malaccensis</name>
    <dbReference type="NCBI Taxonomy" id="223753"/>
    <lineage>
        <taxon>Eukaryota</taxon>
        <taxon>Viridiplantae</taxon>
        <taxon>Streptophyta</taxon>
        <taxon>Embryophyta</taxon>
        <taxon>Tracheophyta</taxon>
        <taxon>Spermatophyta</taxon>
        <taxon>Magnoliopsida</taxon>
        <taxon>eudicotyledons</taxon>
        <taxon>Gunneridae</taxon>
        <taxon>Pentapetalae</taxon>
        <taxon>rosids</taxon>
        <taxon>malvids</taxon>
        <taxon>Malvales</taxon>
        <taxon>Thymelaeaceae</taxon>
        <taxon>Aquilaria</taxon>
    </lineage>
</organism>
<evidence type="ECO:0000313" key="1">
    <source>
        <dbReference type="EMBL" id="QDF43961.1"/>
    </source>
</evidence>
<reference evidence="1" key="1">
    <citation type="submission" date="2019-04" db="EMBL/GenBank/DDBJ databases">
        <authorList>
            <person name="Islam M.R."/>
            <person name="Banu S."/>
        </authorList>
    </citation>
    <scope>NUCLEOTIDE SEQUENCE</scope>
    <source>
        <strain evidence="1">TDF-26</strain>
    </source>
</reference>
<dbReference type="EMBL" id="MK751327">
    <property type="protein sequence ID" value="QDF43961.1"/>
    <property type="molecule type" value="mRNA"/>
</dbReference>
<accession>A0A4Y6GMK5</accession>
<proteinExistence type="evidence at transcript level"/>
<dbReference type="AlphaFoldDB" id="A0A4Y6GMK5"/>
<name>A0A4Y6GMK5_9ROSI</name>
<protein>
    <submittedName>
        <fullName evidence="1">Uncharacterized protein</fullName>
    </submittedName>
</protein>
<sequence length="38" mass="4563">MATVIFKLIFQNLLSDYIKKIKIKCIFLKQKKTKFNLT</sequence>